<dbReference type="Proteomes" id="UP000199050">
    <property type="component" value="Unassembled WGS sequence"/>
</dbReference>
<evidence type="ECO:0000256" key="4">
    <source>
        <dbReference type="ARBA" id="ARBA00022989"/>
    </source>
</evidence>
<dbReference type="Pfam" id="PF02653">
    <property type="entry name" value="BPD_transp_2"/>
    <property type="match status" value="1"/>
</dbReference>
<reference evidence="8" key="1">
    <citation type="submission" date="2016-10" db="EMBL/GenBank/DDBJ databases">
        <authorList>
            <person name="Varghese N."/>
            <person name="Submissions S."/>
        </authorList>
    </citation>
    <scope>NUCLEOTIDE SEQUENCE [LARGE SCALE GENOMIC DNA]</scope>
    <source>
        <strain evidence="8">CGMCC 1.11012</strain>
    </source>
</reference>
<feature type="transmembrane region" description="Helical" evidence="6">
    <location>
        <begin position="228"/>
        <end position="247"/>
    </location>
</feature>
<dbReference type="EMBL" id="FNDX01000026">
    <property type="protein sequence ID" value="SDJ89063.1"/>
    <property type="molecule type" value="Genomic_DNA"/>
</dbReference>
<dbReference type="GO" id="GO:0005886">
    <property type="term" value="C:plasma membrane"/>
    <property type="evidence" value="ECO:0007669"/>
    <property type="project" value="UniProtKB-SubCell"/>
</dbReference>
<evidence type="ECO:0000313" key="7">
    <source>
        <dbReference type="EMBL" id="SDJ89063.1"/>
    </source>
</evidence>
<organism evidence="7 8">
    <name type="scientific">Paenibacillus typhae</name>
    <dbReference type="NCBI Taxonomy" id="1174501"/>
    <lineage>
        <taxon>Bacteria</taxon>
        <taxon>Bacillati</taxon>
        <taxon>Bacillota</taxon>
        <taxon>Bacilli</taxon>
        <taxon>Bacillales</taxon>
        <taxon>Paenibacillaceae</taxon>
        <taxon>Paenibacillus</taxon>
    </lineage>
</organism>
<keyword evidence="5 6" id="KW-0472">Membrane</keyword>
<feature type="transmembrane region" description="Helical" evidence="6">
    <location>
        <begin position="85"/>
        <end position="105"/>
    </location>
</feature>
<comment type="subcellular location">
    <subcellularLocation>
        <location evidence="1">Cell membrane</location>
        <topology evidence="1">Multi-pass membrane protein</topology>
    </subcellularLocation>
</comment>
<name>A0A1G8XEY5_9BACL</name>
<keyword evidence="3 6" id="KW-0812">Transmembrane</keyword>
<feature type="transmembrane region" description="Helical" evidence="6">
    <location>
        <begin position="125"/>
        <end position="143"/>
    </location>
</feature>
<evidence type="ECO:0000256" key="1">
    <source>
        <dbReference type="ARBA" id="ARBA00004651"/>
    </source>
</evidence>
<dbReference type="STRING" id="1174501.SAMN05216192_12639"/>
<feature type="transmembrane region" description="Helical" evidence="6">
    <location>
        <begin position="164"/>
        <end position="190"/>
    </location>
</feature>
<proteinExistence type="predicted"/>
<protein>
    <submittedName>
        <fullName evidence="7">Putative ABC transport system permease protein</fullName>
    </submittedName>
</protein>
<keyword evidence="2" id="KW-1003">Cell membrane</keyword>
<feature type="transmembrane region" description="Helical" evidence="6">
    <location>
        <begin position="58"/>
        <end position="78"/>
    </location>
</feature>
<dbReference type="InterPro" id="IPR001851">
    <property type="entry name" value="ABC_transp_permease"/>
</dbReference>
<dbReference type="CDD" id="cd06574">
    <property type="entry name" value="TM_PBP1_branched-chain-AA_like"/>
    <property type="match status" value="1"/>
</dbReference>
<dbReference type="PANTHER" id="PTHR32196">
    <property type="entry name" value="ABC TRANSPORTER PERMEASE PROTEIN YPHD-RELATED-RELATED"/>
    <property type="match status" value="1"/>
</dbReference>
<dbReference type="OrthoDB" id="9778389at2"/>
<evidence type="ECO:0000256" key="2">
    <source>
        <dbReference type="ARBA" id="ARBA00022475"/>
    </source>
</evidence>
<feature type="transmembrane region" description="Helical" evidence="6">
    <location>
        <begin position="202"/>
        <end position="221"/>
    </location>
</feature>
<dbReference type="PANTHER" id="PTHR32196:SF69">
    <property type="entry name" value="BRANCHED-CHAIN AMINO ACID TRANSPORT SYSTEM, PERMEASE PROTEIN"/>
    <property type="match status" value="1"/>
</dbReference>
<keyword evidence="4 6" id="KW-1133">Transmembrane helix</keyword>
<evidence type="ECO:0000313" key="8">
    <source>
        <dbReference type="Proteomes" id="UP000199050"/>
    </source>
</evidence>
<feature type="transmembrane region" description="Helical" evidence="6">
    <location>
        <begin position="12"/>
        <end position="29"/>
    </location>
</feature>
<sequence length="308" mass="32390">MYNSMLGALEMGLLYAFMALGVYITFRILDFPDLTVDGSFTTGGAIAAVMITNGSAPWLATLCALGGGMVAGMCTGLLHTKGKINGLLSGILMMIALYSINLRILGKPNVSLMGEDTLFSSINPLLVMPFVVILVKILMDLFLRTDLGLALRATGDNARMIRSFGVNTDTTTILGISLSNGMVALSGALIAQYSTFADSSMGIGMIVIGLASVIIGEAIFGAGSVFRATLAAVLGSIVYRIVVALALRVPWLEASDLKLITAIIVIIALLFPSIQRYLKTKSTARKRTAELAEQALRSKKGGAANAKA</sequence>
<dbReference type="GO" id="GO:0022857">
    <property type="term" value="F:transmembrane transporter activity"/>
    <property type="evidence" value="ECO:0007669"/>
    <property type="project" value="InterPro"/>
</dbReference>
<feature type="transmembrane region" description="Helical" evidence="6">
    <location>
        <begin position="259"/>
        <end position="278"/>
    </location>
</feature>
<dbReference type="RefSeq" id="WP_068727508.1">
    <property type="nucleotide sequence ID" value="NZ_CBCSKY010000027.1"/>
</dbReference>
<evidence type="ECO:0000256" key="3">
    <source>
        <dbReference type="ARBA" id="ARBA00022692"/>
    </source>
</evidence>
<dbReference type="AlphaFoldDB" id="A0A1G8XEY5"/>
<keyword evidence="8" id="KW-1185">Reference proteome</keyword>
<gene>
    <name evidence="7" type="ORF">SAMN05216192_12639</name>
</gene>
<accession>A0A1G8XEY5</accession>
<evidence type="ECO:0000256" key="6">
    <source>
        <dbReference type="SAM" id="Phobius"/>
    </source>
</evidence>
<evidence type="ECO:0000256" key="5">
    <source>
        <dbReference type="ARBA" id="ARBA00023136"/>
    </source>
</evidence>